<reference evidence="2" key="2">
    <citation type="submission" date="2025-08" db="UniProtKB">
        <authorList>
            <consortium name="Ensembl"/>
        </authorList>
    </citation>
    <scope>IDENTIFICATION</scope>
</reference>
<reference evidence="2 3" key="1">
    <citation type="submission" date="2017-08" db="EMBL/GenBank/DDBJ databases">
        <title>USMARCv1.0.</title>
        <authorList>
            <person name="Hannum G.I."/>
            <person name="Koren S."/>
            <person name="Schroeder S.G."/>
            <person name="Chin S.C."/>
            <person name="Nonneman D.J."/>
            <person name="Becker S.A."/>
            <person name="Rosen B.D."/>
            <person name="Bickhart D.M."/>
            <person name="Putnam N.H."/>
            <person name="Green R.E."/>
            <person name="Tuggle C.K."/>
            <person name="Liu H."/>
            <person name="Rohrer G.A."/>
            <person name="Warr A."/>
            <person name="Hall R."/>
            <person name="Kim K."/>
            <person name="Hume D.A."/>
            <person name="Talbot R."/>
            <person name="Chow W."/>
            <person name="Howe K."/>
            <person name="Schwartz A.S."/>
            <person name="Watson M."/>
            <person name="Archibald A.L."/>
            <person name="Phillippy A.M."/>
            <person name="Smith T.P.L."/>
        </authorList>
    </citation>
    <scope>NUCLEOTIDE SEQUENCE [LARGE SCALE GENOMIC DNA]</scope>
</reference>
<dbReference type="Ensembl" id="ENSSSCT00070000405.1">
    <property type="protein sequence ID" value="ENSSSCP00070000343.1"/>
    <property type="gene ID" value="ENSSSCG00070000228.1"/>
</dbReference>
<protein>
    <submittedName>
        <fullName evidence="2">Uncharacterized protein</fullName>
    </submittedName>
</protein>
<name>A0A4X1SEC3_PIG</name>
<organism evidence="2 3">
    <name type="scientific">Sus scrofa</name>
    <name type="common">Pig</name>
    <dbReference type="NCBI Taxonomy" id="9823"/>
    <lineage>
        <taxon>Eukaryota</taxon>
        <taxon>Metazoa</taxon>
        <taxon>Chordata</taxon>
        <taxon>Craniata</taxon>
        <taxon>Vertebrata</taxon>
        <taxon>Euteleostomi</taxon>
        <taxon>Mammalia</taxon>
        <taxon>Eutheria</taxon>
        <taxon>Laurasiatheria</taxon>
        <taxon>Artiodactyla</taxon>
        <taxon>Suina</taxon>
        <taxon>Suidae</taxon>
        <taxon>Sus</taxon>
    </lineage>
</organism>
<accession>A0A4X1SEC3</accession>
<dbReference type="AlphaFoldDB" id="A0A4X1SEC3"/>
<feature type="compositionally biased region" description="Low complexity" evidence="1">
    <location>
        <begin position="80"/>
        <end position="92"/>
    </location>
</feature>
<sequence length="117" mass="11659">MSFPPAAAATAMAARRALRAGARIHAVRSARLLAALAWGPVAGAALPCAPKTCVLGGARRGPGAPQSIANPAALAAPSQRRGLGVRRGSSGLMGEPGRFTELACGDQSHLPGSQEGQ</sequence>
<feature type="region of interest" description="Disordered" evidence="1">
    <location>
        <begin position="59"/>
        <end position="117"/>
    </location>
</feature>
<evidence type="ECO:0000313" key="2">
    <source>
        <dbReference type="Ensembl" id="ENSSSCP00070000343.1"/>
    </source>
</evidence>
<evidence type="ECO:0000313" key="3">
    <source>
        <dbReference type="Proteomes" id="UP000314985"/>
    </source>
</evidence>
<evidence type="ECO:0000256" key="1">
    <source>
        <dbReference type="SAM" id="MobiDB-lite"/>
    </source>
</evidence>
<proteinExistence type="predicted"/>
<dbReference type="Proteomes" id="UP000314985">
    <property type="component" value="Chromosome 1"/>
</dbReference>